<dbReference type="Proteomes" id="UP000194767">
    <property type="component" value="Unassembled WGS sequence"/>
</dbReference>
<organism evidence="2 3">
    <name type="scientific">Acinetobacter nosocomialis</name>
    <dbReference type="NCBI Taxonomy" id="106654"/>
    <lineage>
        <taxon>Bacteria</taxon>
        <taxon>Pseudomonadati</taxon>
        <taxon>Pseudomonadota</taxon>
        <taxon>Gammaproteobacteria</taxon>
        <taxon>Moraxellales</taxon>
        <taxon>Moraxellaceae</taxon>
        <taxon>Acinetobacter</taxon>
        <taxon>Acinetobacter calcoaceticus/baumannii complex</taxon>
    </lineage>
</organism>
<gene>
    <name evidence="2" type="ORF">B9X58_10565</name>
</gene>
<reference evidence="2 3" key="1">
    <citation type="submission" date="2017-05" db="EMBL/GenBank/DDBJ databases">
        <authorList>
            <person name="Kreiswirth B."/>
            <person name="Manca C."/>
            <person name="Chen L."/>
            <person name="Evans S."/>
            <person name="Fowler V."/>
            <person name="Patel R."/>
            <person name="Chambers H."/>
            <person name="Bonomo R."/>
            <person name="Paul V."/>
            <person name="Sankar J."/>
            <person name="Gaind R."/>
            <person name="Ray P."/>
            <person name="Gautam V."/>
            <person name="Biswal M."/>
            <person name="Datta S."/>
            <person name="Walia K."/>
            <person name="Adams M."/>
            <person name="Nelson K."/>
            <person name="Sutton G."/>
            <person name="Fouts D."/>
            <person name="Hujer K."/>
            <person name="Hujer A."/>
        </authorList>
    </citation>
    <scope>NUCLEOTIDE SEQUENCE [LARGE SCALE GENOMIC DNA]</scope>
    <source>
        <strain evidence="2 3">PR324</strain>
    </source>
</reference>
<comment type="caution">
    <text evidence="2">The sequence shown here is derived from an EMBL/GenBank/DDBJ whole genome shotgun (WGS) entry which is preliminary data.</text>
</comment>
<dbReference type="EMBL" id="NGDO01000043">
    <property type="protein sequence ID" value="OTL97301.1"/>
    <property type="molecule type" value="Genomic_DNA"/>
</dbReference>
<evidence type="ECO:0000313" key="3">
    <source>
        <dbReference type="Proteomes" id="UP000194767"/>
    </source>
</evidence>
<keyword evidence="1" id="KW-0812">Transmembrane</keyword>
<feature type="transmembrane region" description="Helical" evidence="1">
    <location>
        <begin position="41"/>
        <end position="60"/>
    </location>
</feature>
<dbReference type="AlphaFoldDB" id="A0AB36M1S3"/>
<evidence type="ECO:0000256" key="1">
    <source>
        <dbReference type="SAM" id="Phobius"/>
    </source>
</evidence>
<protein>
    <submittedName>
        <fullName evidence="2">Uncharacterized protein</fullName>
    </submittedName>
</protein>
<keyword evidence="1" id="KW-0472">Membrane</keyword>
<feature type="transmembrane region" description="Helical" evidence="1">
    <location>
        <begin position="67"/>
        <end position="86"/>
    </location>
</feature>
<feature type="transmembrane region" description="Helical" evidence="1">
    <location>
        <begin position="12"/>
        <end position="35"/>
    </location>
</feature>
<evidence type="ECO:0000313" key="2">
    <source>
        <dbReference type="EMBL" id="OTL97301.1"/>
    </source>
</evidence>
<name>A0AB36M1S3_ACINO</name>
<feature type="transmembrane region" description="Helical" evidence="1">
    <location>
        <begin position="106"/>
        <end position="123"/>
    </location>
</feature>
<keyword evidence="1" id="KW-1133">Transmembrane helix</keyword>
<sequence>MSNNNYIDELLKLLAMFAFICVSLLAFKCRTIFALDITTSYEVSVKIIIYIATAAILGFLTRDHIEFTTQFLIAVPFAYFWLEPILDYKALQTIPDVPFYLSGHGQSLGLLIVIIFSFALWVFKETSSNSRESQNV</sequence>
<proteinExistence type="predicted"/>
<dbReference type="RefSeq" id="WP_017394327.1">
    <property type="nucleotide sequence ID" value="NZ_BKKB01000010.1"/>
</dbReference>
<accession>A0AB36M1S3</accession>